<dbReference type="Pfam" id="PF02721">
    <property type="entry name" value="DUF223"/>
    <property type="match status" value="1"/>
</dbReference>
<evidence type="ECO:0000313" key="2">
    <source>
        <dbReference type="EMBL" id="CAI9089948.1"/>
    </source>
</evidence>
<feature type="domain" description="Replication protein A 70 kDa DNA-binding subunit B/D first OB fold" evidence="1">
    <location>
        <begin position="39"/>
        <end position="94"/>
    </location>
</feature>
<dbReference type="Proteomes" id="UP001161247">
    <property type="component" value="Chromosome 1"/>
</dbReference>
<dbReference type="AlphaFoldDB" id="A0AAV1C4J2"/>
<evidence type="ECO:0000259" key="1">
    <source>
        <dbReference type="Pfam" id="PF02721"/>
    </source>
</evidence>
<evidence type="ECO:0000313" key="3">
    <source>
        <dbReference type="Proteomes" id="UP001161247"/>
    </source>
</evidence>
<dbReference type="InterPro" id="IPR012340">
    <property type="entry name" value="NA-bd_OB-fold"/>
</dbReference>
<dbReference type="InterPro" id="IPR003871">
    <property type="entry name" value="RFA1B/D_OB_1st"/>
</dbReference>
<sequence length="95" mass="10511">MASPIPPATDASVPTAVDAPVLATHRYIADINGLISTKSKHFQIVVCVMSMWKILDNTKKKEVKSPELCLIDAQGDKIQATIPVRFIKDFIDQFE</sequence>
<reference evidence="2" key="1">
    <citation type="submission" date="2023-03" db="EMBL/GenBank/DDBJ databases">
        <authorList>
            <person name="Julca I."/>
        </authorList>
    </citation>
    <scope>NUCLEOTIDE SEQUENCE</scope>
</reference>
<organism evidence="2 3">
    <name type="scientific">Oldenlandia corymbosa var. corymbosa</name>
    <dbReference type="NCBI Taxonomy" id="529605"/>
    <lineage>
        <taxon>Eukaryota</taxon>
        <taxon>Viridiplantae</taxon>
        <taxon>Streptophyta</taxon>
        <taxon>Embryophyta</taxon>
        <taxon>Tracheophyta</taxon>
        <taxon>Spermatophyta</taxon>
        <taxon>Magnoliopsida</taxon>
        <taxon>eudicotyledons</taxon>
        <taxon>Gunneridae</taxon>
        <taxon>Pentapetalae</taxon>
        <taxon>asterids</taxon>
        <taxon>lamiids</taxon>
        <taxon>Gentianales</taxon>
        <taxon>Rubiaceae</taxon>
        <taxon>Rubioideae</taxon>
        <taxon>Spermacoceae</taxon>
        <taxon>Hedyotis-Oldenlandia complex</taxon>
        <taxon>Oldenlandia</taxon>
    </lineage>
</organism>
<name>A0AAV1C4J2_OLDCO</name>
<keyword evidence="3" id="KW-1185">Reference proteome</keyword>
<protein>
    <submittedName>
        <fullName evidence="2">OLC1v1024604C1</fullName>
    </submittedName>
</protein>
<dbReference type="Gene3D" id="2.40.50.140">
    <property type="entry name" value="Nucleic acid-binding proteins"/>
    <property type="match status" value="1"/>
</dbReference>
<gene>
    <name evidence="2" type="ORF">OLC1_LOCUS2204</name>
</gene>
<dbReference type="EMBL" id="OX459118">
    <property type="protein sequence ID" value="CAI9089948.1"/>
    <property type="molecule type" value="Genomic_DNA"/>
</dbReference>
<proteinExistence type="predicted"/>
<accession>A0AAV1C4J2</accession>
<dbReference type="SUPFAM" id="SSF50249">
    <property type="entry name" value="Nucleic acid-binding proteins"/>
    <property type="match status" value="1"/>
</dbReference>